<feature type="domain" description="Peptidase S8/S53" evidence="7">
    <location>
        <begin position="138"/>
        <end position="227"/>
    </location>
</feature>
<keyword evidence="10" id="KW-1185">Reference proteome</keyword>
<feature type="domain" description="Inhibitor I9" evidence="8">
    <location>
        <begin position="34"/>
        <end position="112"/>
    </location>
</feature>
<keyword evidence="4" id="KW-0378">Hydrolase</keyword>
<dbReference type="InterPro" id="IPR010259">
    <property type="entry name" value="S8pro/Inhibitor_I9"/>
</dbReference>
<dbReference type="InterPro" id="IPR036852">
    <property type="entry name" value="Peptidase_S8/S53_dom_sf"/>
</dbReference>
<sequence length="231" mass="25311">MNSRPFSSIILAAILCIQFFALTVYGVHASSKLYIVYLGEKRHNDPKLVTASHYEMLTPLFGSKEEAVNSIVYSYKHGFSGFAAMLSESQAQILSEMPDVISVTPNHKFTAHTTRSWDFLGLDYNSKDNGLLQKANYGEDIIIGVIDSGIWPESESFDATGYGPAPKRWRGICETGASFGASNCSNKIIGARWYAKDMSSRDLKGEYLSPRDGNGHGTHTASTAAGKAFIF</sequence>
<comment type="caution">
    <text evidence="9">The sequence shown here is derived from an EMBL/GenBank/DDBJ whole genome shotgun (WGS) entry which is preliminary data.</text>
</comment>
<dbReference type="Gene3D" id="3.40.50.200">
    <property type="entry name" value="Peptidase S8/S53 domain"/>
    <property type="match status" value="1"/>
</dbReference>
<keyword evidence="2" id="KW-0645">Protease</keyword>
<evidence type="ECO:0000313" key="9">
    <source>
        <dbReference type="EMBL" id="KAF3339365.1"/>
    </source>
</evidence>
<proteinExistence type="inferred from homology"/>
<dbReference type="SUPFAM" id="SSF52743">
    <property type="entry name" value="Subtilisin-like"/>
    <property type="match status" value="1"/>
</dbReference>
<dbReference type="AlphaFoldDB" id="A0A833QZN7"/>
<evidence type="ECO:0000256" key="2">
    <source>
        <dbReference type="ARBA" id="ARBA00022670"/>
    </source>
</evidence>
<evidence type="ECO:0000256" key="1">
    <source>
        <dbReference type="ARBA" id="ARBA00011073"/>
    </source>
</evidence>
<evidence type="ECO:0000256" key="6">
    <source>
        <dbReference type="PROSITE-ProRule" id="PRU01240"/>
    </source>
</evidence>
<reference evidence="9" key="1">
    <citation type="submission" date="2020-01" db="EMBL/GenBank/DDBJ databases">
        <title>Genome sequence of Kobresia littledalei, the first chromosome-level genome in the family Cyperaceae.</title>
        <authorList>
            <person name="Qu G."/>
        </authorList>
    </citation>
    <scope>NUCLEOTIDE SEQUENCE</scope>
    <source>
        <strain evidence="9">C.B.Clarke</strain>
        <tissue evidence="9">Leaf</tissue>
    </source>
</reference>
<dbReference type="GO" id="GO:0004252">
    <property type="term" value="F:serine-type endopeptidase activity"/>
    <property type="evidence" value="ECO:0007669"/>
    <property type="project" value="InterPro"/>
</dbReference>
<dbReference type="OrthoDB" id="687848at2759"/>
<evidence type="ECO:0000256" key="3">
    <source>
        <dbReference type="ARBA" id="ARBA00022729"/>
    </source>
</evidence>
<keyword evidence="3" id="KW-0732">Signal</keyword>
<organism evidence="9 10">
    <name type="scientific">Carex littledalei</name>
    <dbReference type="NCBI Taxonomy" id="544730"/>
    <lineage>
        <taxon>Eukaryota</taxon>
        <taxon>Viridiplantae</taxon>
        <taxon>Streptophyta</taxon>
        <taxon>Embryophyta</taxon>
        <taxon>Tracheophyta</taxon>
        <taxon>Spermatophyta</taxon>
        <taxon>Magnoliopsida</taxon>
        <taxon>Liliopsida</taxon>
        <taxon>Poales</taxon>
        <taxon>Cyperaceae</taxon>
        <taxon>Cyperoideae</taxon>
        <taxon>Cariceae</taxon>
        <taxon>Carex</taxon>
        <taxon>Carex subgen. Euthyceras</taxon>
    </lineage>
</organism>
<comment type="similarity">
    <text evidence="1 6">Belongs to the peptidase S8 family.</text>
</comment>
<evidence type="ECO:0000256" key="4">
    <source>
        <dbReference type="ARBA" id="ARBA00022801"/>
    </source>
</evidence>
<comment type="caution">
    <text evidence="6">Lacks conserved residue(s) required for the propagation of feature annotation.</text>
</comment>
<dbReference type="Gene3D" id="3.30.70.80">
    <property type="entry name" value="Peptidase S8 propeptide/proteinase inhibitor I9"/>
    <property type="match status" value="1"/>
</dbReference>
<dbReference type="InterPro" id="IPR037045">
    <property type="entry name" value="S8pro/Inhibitor_I9_sf"/>
</dbReference>
<dbReference type="Proteomes" id="UP000623129">
    <property type="component" value="Unassembled WGS sequence"/>
</dbReference>
<protein>
    <submittedName>
        <fullName evidence="9">Cucumisin</fullName>
    </submittedName>
</protein>
<accession>A0A833QZN7</accession>
<dbReference type="InterPro" id="IPR045051">
    <property type="entry name" value="SBT"/>
</dbReference>
<dbReference type="Pfam" id="PF00082">
    <property type="entry name" value="Peptidase_S8"/>
    <property type="match status" value="1"/>
</dbReference>
<dbReference type="PROSITE" id="PS51892">
    <property type="entry name" value="SUBTILASE"/>
    <property type="match status" value="1"/>
</dbReference>
<dbReference type="PRINTS" id="PR00723">
    <property type="entry name" value="SUBTILISIN"/>
</dbReference>
<name>A0A833QZN7_9POAL</name>
<dbReference type="Pfam" id="PF05922">
    <property type="entry name" value="Inhibitor_I9"/>
    <property type="match status" value="1"/>
</dbReference>
<evidence type="ECO:0000313" key="10">
    <source>
        <dbReference type="Proteomes" id="UP000623129"/>
    </source>
</evidence>
<dbReference type="GO" id="GO:0006508">
    <property type="term" value="P:proteolysis"/>
    <property type="evidence" value="ECO:0007669"/>
    <property type="project" value="UniProtKB-KW"/>
</dbReference>
<gene>
    <name evidence="9" type="ORF">FCM35_KLT16836</name>
</gene>
<evidence type="ECO:0000259" key="8">
    <source>
        <dbReference type="Pfam" id="PF05922"/>
    </source>
</evidence>
<keyword evidence="5" id="KW-0720">Serine protease</keyword>
<evidence type="ECO:0000256" key="5">
    <source>
        <dbReference type="ARBA" id="ARBA00022825"/>
    </source>
</evidence>
<evidence type="ECO:0000259" key="7">
    <source>
        <dbReference type="Pfam" id="PF00082"/>
    </source>
</evidence>
<dbReference type="InterPro" id="IPR015500">
    <property type="entry name" value="Peptidase_S8_subtilisin-rel"/>
</dbReference>
<dbReference type="PANTHER" id="PTHR10795">
    <property type="entry name" value="PROPROTEIN CONVERTASE SUBTILISIN/KEXIN"/>
    <property type="match status" value="1"/>
</dbReference>
<dbReference type="InterPro" id="IPR000209">
    <property type="entry name" value="Peptidase_S8/S53_dom"/>
</dbReference>
<dbReference type="EMBL" id="SWLB01000004">
    <property type="protein sequence ID" value="KAF3339365.1"/>
    <property type="molecule type" value="Genomic_DNA"/>
</dbReference>
<dbReference type="FunFam" id="3.30.70.80:FF:000002">
    <property type="entry name" value="Subtilisin-like protease SBT5.3"/>
    <property type="match status" value="1"/>
</dbReference>